<feature type="transmembrane region" description="Helical" evidence="2">
    <location>
        <begin position="7"/>
        <end position="27"/>
    </location>
</feature>
<evidence type="ECO:0000313" key="4">
    <source>
        <dbReference type="Proteomes" id="UP000179252"/>
    </source>
</evidence>
<organism evidence="3 4">
    <name type="scientific">Candidatus Curtissbacteria bacterium RBG_13_40_7</name>
    <dbReference type="NCBI Taxonomy" id="1797706"/>
    <lineage>
        <taxon>Bacteria</taxon>
        <taxon>Candidatus Curtissiibacteriota</taxon>
    </lineage>
</organism>
<keyword evidence="2" id="KW-0812">Transmembrane</keyword>
<keyword evidence="2" id="KW-1133">Transmembrane helix</keyword>
<name>A0A1F5FWN9_9BACT</name>
<dbReference type="AlphaFoldDB" id="A0A1F5FWN9"/>
<dbReference type="EMBL" id="MFAU01000032">
    <property type="protein sequence ID" value="OGD84040.1"/>
    <property type="molecule type" value="Genomic_DNA"/>
</dbReference>
<keyword evidence="2" id="KW-0472">Membrane</keyword>
<sequence>MTHKRGFILPIFLMVLLFLILGTFVYVTDKKKEEILVQKEEEITSLKNQIKEFRDDYQNPKQQTGEATIVEVVDPTSLKGDKVYPLKCYRTSQGYKLNFAFIEESSLKNEDIFSVCENKDQNGYLVVTYRETNKGGQGTPSAGIFSFKTYSSNDKTIHEIATKGGGLYSWCDDIIALTKDNNLFVRCTETIYRISVLN</sequence>
<dbReference type="Proteomes" id="UP000179252">
    <property type="component" value="Unassembled WGS sequence"/>
</dbReference>
<comment type="caution">
    <text evidence="3">The sequence shown here is derived from an EMBL/GenBank/DDBJ whole genome shotgun (WGS) entry which is preliminary data.</text>
</comment>
<keyword evidence="1" id="KW-0175">Coiled coil</keyword>
<gene>
    <name evidence="3" type="ORF">A2165_01835</name>
</gene>
<feature type="coiled-coil region" evidence="1">
    <location>
        <begin position="29"/>
        <end position="56"/>
    </location>
</feature>
<proteinExistence type="predicted"/>
<protein>
    <submittedName>
        <fullName evidence="3">Uncharacterized protein</fullName>
    </submittedName>
</protein>
<evidence type="ECO:0000256" key="2">
    <source>
        <dbReference type="SAM" id="Phobius"/>
    </source>
</evidence>
<evidence type="ECO:0000256" key="1">
    <source>
        <dbReference type="SAM" id="Coils"/>
    </source>
</evidence>
<accession>A0A1F5FWN9</accession>
<evidence type="ECO:0000313" key="3">
    <source>
        <dbReference type="EMBL" id="OGD84040.1"/>
    </source>
</evidence>
<reference evidence="3 4" key="1">
    <citation type="journal article" date="2016" name="Nat. Commun.">
        <title>Thousands of microbial genomes shed light on interconnected biogeochemical processes in an aquifer system.</title>
        <authorList>
            <person name="Anantharaman K."/>
            <person name="Brown C.T."/>
            <person name="Hug L.A."/>
            <person name="Sharon I."/>
            <person name="Castelle C.J."/>
            <person name="Probst A.J."/>
            <person name="Thomas B.C."/>
            <person name="Singh A."/>
            <person name="Wilkins M.J."/>
            <person name="Karaoz U."/>
            <person name="Brodie E.L."/>
            <person name="Williams K.H."/>
            <person name="Hubbard S.S."/>
            <person name="Banfield J.F."/>
        </authorList>
    </citation>
    <scope>NUCLEOTIDE SEQUENCE [LARGE SCALE GENOMIC DNA]</scope>
</reference>